<sequence length="55" mass="6583">ALVHNPDNNKVGNNKGFNFRRVIFADKTPTRASDQRRIKRAWYKEGEEYYNNVKR</sequence>
<protein>
    <submittedName>
        <fullName evidence="1">Uncharacterized protein</fullName>
    </submittedName>
</protein>
<reference evidence="1" key="1">
    <citation type="journal article" date="2020" name="Stud. Mycol.">
        <title>101 Dothideomycetes genomes: a test case for predicting lifestyles and emergence of pathogens.</title>
        <authorList>
            <person name="Haridas S."/>
            <person name="Albert R."/>
            <person name="Binder M."/>
            <person name="Bloem J."/>
            <person name="Labutti K."/>
            <person name="Salamov A."/>
            <person name="Andreopoulos B."/>
            <person name="Baker S."/>
            <person name="Barry K."/>
            <person name="Bills G."/>
            <person name="Bluhm B."/>
            <person name="Cannon C."/>
            <person name="Castanera R."/>
            <person name="Culley D."/>
            <person name="Daum C."/>
            <person name="Ezra D."/>
            <person name="Gonzalez J."/>
            <person name="Henrissat B."/>
            <person name="Kuo A."/>
            <person name="Liang C."/>
            <person name="Lipzen A."/>
            <person name="Lutzoni F."/>
            <person name="Magnuson J."/>
            <person name="Mondo S."/>
            <person name="Nolan M."/>
            <person name="Ohm R."/>
            <person name="Pangilinan J."/>
            <person name="Park H.-J."/>
            <person name="Ramirez L."/>
            <person name="Alfaro M."/>
            <person name="Sun H."/>
            <person name="Tritt A."/>
            <person name="Yoshinaga Y."/>
            <person name="Zwiers L.-H."/>
            <person name="Turgeon B."/>
            <person name="Goodwin S."/>
            <person name="Spatafora J."/>
            <person name="Crous P."/>
            <person name="Grigoriev I."/>
        </authorList>
    </citation>
    <scope>NUCLEOTIDE SEQUENCE</scope>
    <source>
        <strain evidence="1">CBS 123094</strain>
    </source>
</reference>
<feature type="non-terminal residue" evidence="1">
    <location>
        <position position="1"/>
    </location>
</feature>
<evidence type="ECO:0000313" key="2">
    <source>
        <dbReference type="Proteomes" id="UP000799779"/>
    </source>
</evidence>
<dbReference type="Proteomes" id="UP000799779">
    <property type="component" value="Unassembled WGS sequence"/>
</dbReference>
<dbReference type="EMBL" id="ML977570">
    <property type="protein sequence ID" value="KAF2003872.1"/>
    <property type="molecule type" value="Genomic_DNA"/>
</dbReference>
<name>A0A6A5WQ96_9PLEO</name>
<gene>
    <name evidence="1" type="ORF">P154DRAFT_427896</name>
</gene>
<evidence type="ECO:0000313" key="1">
    <source>
        <dbReference type="EMBL" id="KAF2003872.1"/>
    </source>
</evidence>
<proteinExistence type="predicted"/>
<organism evidence="1 2">
    <name type="scientific">Amniculicola lignicola CBS 123094</name>
    <dbReference type="NCBI Taxonomy" id="1392246"/>
    <lineage>
        <taxon>Eukaryota</taxon>
        <taxon>Fungi</taxon>
        <taxon>Dikarya</taxon>
        <taxon>Ascomycota</taxon>
        <taxon>Pezizomycotina</taxon>
        <taxon>Dothideomycetes</taxon>
        <taxon>Pleosporomycetidae</taxon>
        <taxon>Pleosporales</taxon>
        <taxon>Amniculicolaceae</taxon>
        <taxon>Amniculicola</taxon>
    </lineage>
</organism>
<dbReference type="AlphaFoldDB" id="A0A6A5WQ96"/>
<accession>A0A6A5WQ96</accession>
<keyword evidence="2" id="KW-1185">Reference proteome</keyword>